<sequence>MSVIPERPAATLPVSPRRYIARLHTTMATVVQLWRRLESDGTATAYQRLDWATAVVERLGNASKAEPVIVEVTDANGRSVMLVPLARLRHRGYRTITWLDLGVCDYAAPILAPGIDLSADEMAQAWRAIRDVLPRADLIQISRIPDDVTGRPNPFATLPGCSRMDMQASGVAIEGDAETLLARLCRPSTLKDMAKLRRRLERAGTVTFVEARSAAEIDRIFDALVEQRRSRFAEIGRFNLLSRPDVEAFYREGAHRGLVGGPVRLFGLAVDGEWIACAYGLVHGRTFHGILLTMAGEAWRNTSPGLHIVAETLRWARAEGLGYFDFTVGVMPYKSDFGVQTRDLSELYEVVTLRGRLVKHAIAGAEASKVWLRSHPEWFARAQKARRWLRRKVS</sequence>
<dbReference type="EMBL" id="LR743504">
    <property type="protein sequence ID" value="CAA2100480.1"/>
    <property type="molecule type" value="Genomic_DNA"/>
</dbReference>
<reference evidence="2" key="1">
    <citation type="submission" date="2019-12" db="EMBL/GenBank/DDBJ databases">
        <authorList>
            <person name="Cremers G."/>
        </authorList>
    </citation>
    <scope>NUCLEOTIDE SEQUENCE</scope>
    <source>
        <strain evidence="2">Mbul1</strain>
    </source>
</reference>
<protein>
    <recommendedName>
        <fullName evidence="1">BioF2-like acetyltransferase domain-containing protein</fullName>
    </recommendedName>
</protein>
<accession>A0A679IUB8</accession>
<dbReference type="InterPro" id="IPR038740">
    <property type="entry name" value="BioF2-like_GNAT_dom"/>
</dbReference>
<dbReference type="InterPro" id="IPR016181">
    <property type="entry name" value="Acyl_CoA_acyltransferase"/>
</dbReference>
<gene>
    <name evidence="2" type="ORF">MBUL_00691</name>
</gene>
<evidence type="ECO:0000259" key="1">
    <source>
        <dbReference type="Pfam" id="PF13480"/>
    </source>
</evidence>
<dbReference type="AlphaFoldDB" id="A0A679IUB8"/>
<dbReference type="Gene3D" id="3.40.630.30">
    <property type="match status" value="1"/>
</dbReference>
<dbReference type="Pfam" id="PF13480">
    <property type="entry name" value="Acetyltransf_6"/>
    <property type="match status" value="1"/>
</dbReference>
<evidence type="ECO:0000313" key="2">
    <source>
        <dbReference type="EMBL" id="CAA2100480.1"/>
    </source>
</evidence>
<name>A0A679IUB8_9HYPH</name>
<proteinExistence type="predicted"/>
<feature type="domain" description="BioF2-like acetyltransferase" evidence="1">
    <location>
        <begin position="189"/>
        <end position="335"/>
    </location>
</feature>
<organism evidence="2">
    <name type="scientific">Methylobacterium bullatum</name>
    <dbReference type="NCBI Taxonomy" id="570505"/>
    <lineage>
        <taxon>Bacteria</taxon>
        <taxon>Pseudomonadati</taxon>
        <taxon>Pseudomonadota</taxon>
        <taxon>Alphaproteobacteria</taxon>
        <taxon>Hyphomicrobiales</taxon>
        <taxon>Methylobacteriaceae</taxon>
        <taxon>Methylobacterium</taxon>
    </lineage>
</organism>
<dbReference type="SUPFAM" id="SSF55729">
    <property type="entry name" value="Acyl-CoA N-acyltransferases (Nat)"/>
    <property type="match status" value="1"/>
</dbReference>